<dbReference type="GeneID" id="59233947"/>
<name>A0A7H9AVS1_ZYGMR</name>
<sequence length="233" mass="26412">MSFPDPRFLHMRNTDCQVPMWVVLFQLLHEGPDISRKLIIERPIIVGQQHTHSAQRFKVSCQVNESIAILLICKNTLCTHRAPADGEKRPAVAKNDNEKKHHHQLSTSERKGRSASRAPPLEKTTMSLFVNPFASQEVSQEKLDVAEVQFDAMNSTFNNILFSCLEKCIPHDHYSESELNKGEMSCVDRCVAKIHYSNRLIGAYVQAKGFAPDTHLPHYKPFKTSTADTGMQK</sequence>
<dbReference type="EMBL" id="CP058604">
    <property type="protein sequence ID" value="QLG70311.1"/>
    <property type="molecule type" value="Genomic_DNA"/>
</dbReference>
<evidence type="ECO:0000256" key="3">
    <source>
        <dbReference type="ARBA" id="ARBA00022448"/>
    </source>
</evidence>
<feature type="compositionally biased region" description="Basic and acidic residues" evidence="12">
    <location>
        <begin position="87"/>
        <end position="99"/>
    </location>
</feature>
<evidence type="ECO:0000256" key="2">
    <source>
        <dbReference type="ARBA" id="ARBA00006720"/>
    </source>
</evidence>
<dbReference type="Pfam" id="PF02953">
    <property type="entry name" value="zf-Tim10_DDP"/>
    <property type="match status" value="1"/>
</dbReference>
<dbReference type="InterPro" id="IPR004217">
    <property type="entry name" value="Tim10-like"/>
</dbReference>
<feature type="region of interest" description="Disordered" evidence="12">
    <location>
        <begin position="87"/>
        <end position="120"/>
    </location>
</feature>
<evidence type="ECO:0000256" key="10">
    <source>
        <dbReference type="ARBA" id="ARBA00023136"/>
    </source>
</evidence>
<dbReference type="GO" id="GO:0005743">
    <property type="term" value="C:mitochondrial inner membrane"/>
    <property type="evidence" value="ECO:0007669"/>
    <property type="project" value="UniProtKB-SubCell"/>
</dbReference>
<dbReference type="RefSeq" id="XP_037142039.1">
    <property type="nucleotide sequence ID" value="XM_037286144.1"/>
</dbReference>
<dbReference type="PANTHER" id="PTHR11038:SF18">
    <property type="entry name" value="MITOCHONDRIAL IMPORT INNER MEMBRANE TRANSLOCASE SUBUNIT TIM12"/>
    <property type="match status" value="1"/>
</dbReference>
<dbReference type="GO" id="GO:0046872">
    <property type="term" value="F:metal ion binding"/>
    <property type="evidence" value="ECO:0007669"/>
    <property type="project" value="UniProtKB-KW"/>
</dbReference>
<organism evidence="14 15">
    <name type="scientific">Zygotorulaspora mrakii</name>
    <name type="common">Zygosaccharomyces mrakii</name>
    <dbReference type="NCBI Taxonomy" id="42260"/>
    <lineage>
        <taxon>Eukaryota</taxon>
        <taxon>Fungi</taxon>
        <taxon>Dikarya</taxon>
        <taxon>Ascomycota</taxon>
        <taxon>Saccharomycotina</taxon>
        <taxon>Saccharomycetes</taxon>
        <taxon>Saccharomycetales</taxon>
        <taxon>Saccharomycetaceae</taxon>
        <taxon>Zygotorulaspora</taxon>
    </lineage>
</organism>
<dbReference type="FunFam" id="1.10.287.810:FF:000011">
    <property type="entry name" value="Mitochondrial regulator of splicing 5"/>
    <property type="match status" value="1"/>
</dbReference>
<comment type="similarity">
    <text evidence="2">Belongs to the small Tim family.</text>
</comment>
<dbReference type="OrthoDB" id="274922at2759"/>
<dbReference type="KEGG" id="zmk:HG535_0A02490"/>
<reference evidence="14 15" key="1">
    <citation type="submission" date="2020-07" db="EMBL/GenBank/DDBJ databases">
        <title>The yeast mating-type switching endonuclease HO is a domesticated member of an unorthodox homing genetic element family.</title>
        <authorList>
            <person name="Coughlan A.Y."/>
            <person name="Lombardi L."/>
            <person name="Braun-Galleani S."/>
            <person name="Martos A.R."/>
            <person name="Galeote V."/>
            <person name="Bigey F."/>
            <person name="Dequin S."/>
            <person name="Byrne K.P."/>
            <person name="Wolfe K.H."/>
        </authorList>
    </citation>
    <scope>NUCLEOTIDE SEQUENCE [LARGE SCALE GENOMIC DNA]</scope>
    <source>
        <strain evidence="14 15">NRRL Y-6702</strain>
    </source>
</reference>
<accession>A0A7H9AVS1</accession>
<keyword evidence="4" id="KW-0479">Metal-binding</keyword>
<gene>
    <name evidence="14" type="ORF">HG535_0A02490</name>
</gene>
<dbReference type="SUPFAM" id="SSF144122">
    <property type="entry name" value="Tim10-like"/>
    <property type="match status" value="1"/>
</dbReference>
<proteinExistence type="inferred from homology"/>
<evidence type="ECO:0000256" key="1">
    <source>
        <dbReference type="ARBA" id="ARBA00004637"/>
    </source>
</evidence>
<evidence type="ECO:0000256" key="11">
    <source>
        <dbReference type="ARBA" id="ARBA00023157"/>
    </source>
</evidence>
<keyword evidence="8" id="KW-0811">Translocation</keyword>
<dbReference type="Gene3D" id="1.10.287.810">
    <property type="entry name" value="Mitochondrial import inner membrane translocase subunit tim13 like domains"/>
    <property type="match status" value="1"/>
</dbReference>
<keyword evidence="5" id="KW-0999">Mitochondrion inner membrane</keyword>
<keyword evidence="11" id="KW-1015">Disulfide bond</keyword>
<keyword evidence="15" id="KW-1185">Reference proteome</keyword>
<evidence type="ECO:0000256" key="6">
    <source>
        <dbReference type="ARBA" id="ARBA00022833"/>
    </source>
</evidence>
<evidence type="ECO:0000313" key="14">
    <source>
        <dbReference type="EMBL" id="QLG70311.1"/>
    </source>
</evidence>
<evidence type="ECO:0000259" key="13">
    <source>
        <dbReference type="Pfam" id="PF02953"/>
    </source>
</evidence>
<keyword evidence="3" id="KW-0813">Transport</keyword>
<comment type="subcellular location">
    <subcellularLocation>
        <location evidence="1">Mitochondrion inner membrane</location>
        <topology evidence="1">Peripheral membrane protein</topology>
    </subcellularLocation>
</comment>
<dbReference type="GO" id="GO:0015031">
    <property type="term" value="P:protein transport"/>
    <property type="evidence" value="ECO:0007669"/>
    <property type="project" value="UniProtKB-KW"/>
</dbReference>
<keyword evidence="6" id="KW-0862">Zinc</keyword>
<evidence type="ECO:0000256" key="5">
    <source>
        <dbReference type="ARBA" id="ARBA00022792"/>
    </source>
</evidence>
<evidence type="ECO:0000313" key="15">
    <source>
        <dbReference type="Proteomes" id="UP000509704"/>
    </source>
</evidence>
<evidence type="ECO:0000256" key="8">
    <source>
        <dbReference type="ARBA" id="ARBA00023010"/>
    </source>
</evidence>
<keyword evidence="10" id="KW-0472">Membrane</keyword>
<evidence type="ECO:0000256" key="4">
    <source>
        <dbReference type="ARBA" id="ARBA00022723"/>
    </source>
</evidence>
<dbReference type="AlphaFoldDB" id="A0A7H9AVS1"/>
<keyword evidence="9" id="KW-0496">Mitochondrion</keyword>
<dbReference type="Proteomes" id="UP000509704">
    <property type="component" value="Chromosome 1"/>
</dbReference>
<dbReference type="GO" id="GO:0045039">
    <property type="term" value="P:protein insertion into mitochondrial inner membrane"/>
    <property type="evidence" value="ECO:0007669"/>
    <property type="project" value="TreeGrafter"/>
</dbReference>
<dbReference type="InterPro" id="IPR035427">
    <property type="entry name" value="Tim10-like_dom_sf"/>
</dbReference>
<keyword evidence="7" id="KW-0653">Protein transport</keyword>
<evidence type="ECO:0000256" key="9">
    <source>
        <dbReference type="ARBA" id="ARBA00023128"/>
    </source>
</evidence>
<evidence type="ECO:0000256" key="12">
    <source>
        <dbReference type="SAM" id="MobiDB-lite"/>
    </source>
</evidence>
<feature type="domain" description="Tim10-like" evidence="13">
    <location>
        <begin position="146"/>
        <end position="206"/>
    </location>
</feature>
<protein>
    <recommendedName>
        <fullName evidence="13">Tim10-like domain-containing protein</fullName>
    </recommendedName>
</protein>
<evidence type="ECO:0000256" key="7">
    <source>
        <dbReference type="ARBA" id="ARBA00022927"/>
    </source>
</evidence>
<dbReference type="PANTHER" id="PTHR11038">
    <property type="entry name" value="MITOCHONDRIAL IMPORT INNER MEMBRANE TRANSLOCASE SUBUNIT TIM10"/>
    <property type="match status" value="1"/>
</dbReference>